<reference evidence="3 4" key="1">
    <citation type="journal article" date="2021" name="Elife">
        <title>Chloroplast acquisition without the gene transfer in kleptoplastic sea slugs, Plakobranchus ocellatus.</title>
        <authorList>
            <person name="Maeda T."/>
            <person name="Takahashi S."/>
            <person name="Yoshida T."/>
            <person name="Shimamura S."/>
            <person name="Takaki Y."/>
            <person name="Nagai Y."/>
            <person name="Toyoda A."/>
            <person name="Suzuki Y."/>
            <person name="Arimoto A."/>
            <person name="Ishii H."/>
            <person name="Satoh N."/>
            <person name="Nishiyama T."/>
            <person name="Hasebe M."/>
            <person name="Maruyama T."/>
            <person name="Minagawa J."/>
            <person name="Obokata J."/>
            <person name="Shigenobu S."/>
        </authorList>
    </citation>
    <scope>NUCLEOTIDE SEQUENCE [LARGE SCALE GENOMIC DNA]</scope>
</reference>
<dbReference type="SUPFAM" id="SSF57414">
    <property type="entry name" value="Hairpin loop containing domain-like"/>
    <property type="match status" value="1"/>
</dbReference>
<evidence type="ECO:0000256" key="2">
    <source>
        <dbReference type="SAM" id="SignalP"/>
    </source>
</evidence>
<dbReference type="Proteomes" id="UP000762676">
    <property type="component" value="Unassembled WGS sequence"/>
</dbReference>
<protein>
    <recommendedName>
        <fullName evidence="5">Apple domain-containing protein</fullName>
    </recommendedName>
</protein>
<feature type="compositionally biased region" description="Acidic residues" evidence="1">
    <location>
        <begin position="246"/>
        <end position="264"/>
    </location>
</feature>
<name>A0AAV4FBD9_9GAST</name>
<evidence type="ECO:0000256" key="1">
    <source>
        <dbReference type="SAM" id="MobiDB-lite"/>
    </source>
</evidence>
<organism evidence="3 4">
    <name type="scientific">Elysia marginata</name>
    <dbReference type="NCBI Taxonomy" id="1093978"/>
    <lineage>
        <taxon>Eukaryota</taxon>
        <taxon>Metazoa</taxon>
        <taxon>Spiralia</taxon>
        <taxon>Lophotrochozoa</taxon>
        <taxon>Mollusca</taxon>
        <taxon>Gastropoda</taxon>
        <taxon>Heterobranchia</taxon>
        <taxon>Euthyneura</taxon>
        <taxon>Panpulmonata</taxon>
        <taxon>Sacoglossa</taxon>
        <taxon>Placobranchoidea</taxon>
        <taxon>Plakobranchidae</taxon>
        <taxon>Elysia</taxon>
    </lineage>
</organism>
<sequence length="264" mass="29526">MPLKCFFLLLLFVIKPRVGSAELFNFYFTHTRKTSHVSETLCQSLSYDGLAVVSSPEMLRHALKLTQAYRDCGHQRGIFVGLRNDSNTHLVTWDDGSLPAKDTPSILGSLGELNFASKQYGNIHCSGKLRANPGGKIKRALCGNHFNLPTEAHGVSKPYQKADGVSSNLSVTKVFSYLECALLCGQDHRCRAAVFNSDLLTCMTLGPNSYAGLIESSEHMTFYDDDDDDDDDDHHHHHNCDHAYNYDDDDDDDDNYSYDDDDDD</sequence>
<dbReference type="InterPro" id="IPR016187">
    <property type="entry name" value="CTDL_fold"/>
</dbReference>
<dbReference type="AlphaFoldDB" id="A0AAV4FBD9"/>
<accession>A0AAV4FBD9</accession>
<keyword evidence="4" id="KW-1185">Reference proteome</keyword>
<gene>
    <name evidence="3" type="ORF">ElyMa_000324900</name>
</gene>
<proteinExistence type="predicted"/>
<dbReference type="SUPFAM" id="SSF56436">
    <property type="entry name" value="C-type lectin-like"/>
    <property type="match status" value="1"/>
</dbReference>
<dbReference type="EMBL" id="BMAT01000653">
    <property type="protein sequence ID" value="GFR70336.1"/>
    <property type="molecule type" value="Genomic_DNA"/>
</dbReference>
<dbReference type="CDD" id="cd00037">
    <property type="entry name" value="CLECT"/>
    <property type="match status" value="1"/>
</dbReference>
<evidence type="ECO:0008006" key="5">
    <source>
        <dbReference type="Google" id="ProtNLM"/>
    </source>
</evidence>
<comment type="caution">
    <text evidence="3">The sequence shown here is derived from an EMBL/GenBank/DDBJ whole genome shotgun (WGS) entry which is preliminary data.</text>
</comment>
<evidence type="ECO:0000313" key="3">
    <source>
        <dbReference type="EMBL" id="GFR70336.1"/>
    </source>
</evidence>
<feature type="signal peptide" evidence="2">
    <location>
        <begin position="1"/>
        <end position="21"/>
    </location>
</feature>
<feature type="chain" id="PRO_5043427792" description="Apple domain-containing protein" evidence="2">
    <location>
        <begin position="22"/>
        <end position="264"/>
    </location>
</feature>
<keyword evidence="2" id="KW-0732">Signal</keyword>
<feature type="region of interest" description="Disordered" evidence="1">
    <location>
        <begin position="224"/>
        <end position="264"/>
    </location>
</feature>
<evidence type="ECO:0000313" key="4">
    <source>
        <dbReference type="Proteomes" id="UP000762676"/>
    </source>
</evidence>